<sequence length="545" mass="61299">MSIVPKETIEVIAQSLGITNLSPEVFPSLASDVEYRVREIMQEAIKCMRHSRRTTLSGDDVDSALSLRNVEPIYGFASRDQSRFKRAAGHKDLFYIAEKDVEFKQVIEAPLPRAPLDTAVVAHWLAIEGVQPSIPENAPIEVVVPPDNRKVEYKEDGAPVDIKLPVKHVLSRELQLYFEKITELTVSRSSSLLFKEALVSLATDSGLHPLVPYFTCFIADEVSRNLNNFHLLFALMRLVWSLLRNPHIHIEPYLHQLMPSVMTCLVAKRLGNKFSDDHWELRNFTANLVALICKSYGHVYHNLQPRVTRTLLHAFLDPNKALPQHFGAIQGLAALGPNVVRLLVLPNLDPYLRLLEPEMQLEKQKNEMKRLEAWQVYGALMCAVGLCLYDRLKLNPSILFPPARDIWKSNRKVKTTFSNKRKAISMDNMMLQPPLKKLATDSQMGGLSANAMPIDMPGASGGFAKNMGVSDTGFPSMSRSFSNDNVLGMSGKREMVAGQGYKTSSVLDQAWKEDMEVGKLLPLLYDYFGESMFNFVPAPELSFFL</sequence>
<proteinExistence type="predicted"/>
<accession>A0ACC0BQ40</accession>
<dbReference type="Proteomes" id="UP001060085">
    <property type="component" value="Linkage Group LG03"/>
</dbReference>
<dbReference type="EMBL" id="CM044703">
    <property type="protein sequence ID" value="KAI5674745.1"/>
    <property type="molecule type" value="Genomic_DNA"/>
</dbReference>
<reference evidence="2" key="1">
    <citation type="journal article" date="2023" name="Nat. Plants">
        <title>Single-cell RNA sequencing provides a high-resolution roadmap for understanding the multicellular compartmentation of specialized metabolism.</title>
        <authorList>
            <person name="Sun S."/>
            <person name="Shen X."/>
            <person name="Li Y."/>
            <person name="Li Y."/>
            <person name="Wang S."/>
            <person name="Li R."/>
            <person name="Zhang H."/>
            <person name="Shen G."/>
            <person name="Guo B."/>
            <person name="Wei J."/>
            <person name="Xu J."/>
            <person name="St-Pierre B."/>
            <person name="Chen S."/>
            <person name="Sun C."/>
        </authorList>
    </citation>
    <scope>NUCLEOTIDE SEQUENCE [LARGE SCALE GENOMIC DNA]</scope>
</reference>
<name>A0ACC0BQ40_CATRO</name>
<keyword evidence="2" id="KW-1185">Reference proteome</keyword>
<protein>
    <submittedName>
        <fullName evidence="1">Uncharacterized protein</fullName>
    </submittedName>
</protein>
<comment type="caution">
    <text evidence="1">The sequence shown here is derived from an EMBL/GenBank/DDBJ whole genome shotgun (WGS) entry which is preliminary data.</text>
</comment>
<gene>
    <name evidence="1" type="ORF">M9H77_15109</name>
</gene>
<organism evidence="1 2">
    <name type="scientific">Catharanthus roseus</name>
    <name type="common">Madagascar periwinkle</name>
    <name type="synonym">Vinca rosea</name>
    <dbReference type="NCBI Taxonomy" id="4058"/>
    <lineage>
        <taxon>Eukaryota</taxon>
        <taxon>Viridiplantae</taxon>
        <taxon>Streptophyta</taxon>
        <taxon>Embryophyta</taxon>
        <taxon>Tracheophyta</taxon>
        <taxon>Spermatophyta</taxon>
        <taxon>Magnoliopsida</taxon>
        <taxon>eudicotyledons</taxon>
        <taxon>Gunneridae</taxon>
        <taxon>Pentapetalae</taxon>
        <taxon>asterids</taxon>
        <taxon>lamiids</taxon>
        <taxon>Gentianales</taxon>
        <taxon>Apocynaceae</taxon>
        <taxon>Rauvolfioideae</taxon>
        <taxon>Vinceae</taxon>
        <taxon>Catharanthinae</taxon>
        <taxon>Catharanthus</taxon>
    </lineage>
</organism>
<evidence type="ECO:0000313" key="2">
    <source>
        <dbReference type="Proteomes" id="UP001060085"/>
    </source>
</evidence>
<evidence type="ECO:0000313" key="1">
    <source>
        <dbReference type="EMBL" id="KAI5674745.1"/>
    </source>
</evidence>